<comment type="catalytic activity">
    <reaction evidence="6">
        <text>L-homocysteine + H2O = 2-oxobutanoate + hydrogen sulfide + NH4(+) + H(+)</text>
        <dbReference type="Rhea" id="RHEA:14501"/>
        <dbReference type="ChEBI" id="CHEBI:15377"/>
        <dbReference type="ChEBI" id="CHEBI:15378"/>
        <dbReference type="ChEBI" id="CHEBI:16763"/>
        <dbReference type="ChEBI" id="CHEBI:28938"/>
        <dbReference type="ChEBI" id="CHEBI:29919"/>
        <dbReference type="ChEBI" id="CHEBI:58199"/>
        <dbReference type="EC" id="4.4.1.2"/>
    </reaction>
    <physiologicalReaction direction="left-to-right" evidence="6">
        <dbReference type="Rhea" id="RHEA:14502"/>
    </physiologicalReaction>
</comment>
<evidence type="ECO:0000256" key="8">
    <source>
        <dbReference type="PIRSR" id="PIRSR001434-2"/>
    </source>
</evidence>
<dbReference type="InterPro" id="IPR000277">
    <property type="entry name" value="Cys/Met-Metab_PyrdxlP-dep_enz"/>
</dbReference>
<dbReference type="STRING" id="640635.SAMN04489806_1580"/>
<comment type="similarity">
    <text evidence="2 9">Belongs to the trans-sulfuration enzymes family.</text>
</comment>
<accession>A0A1H4LKV9</accession>
<dbReference type="InterPro" id="IPR015422">
    <property type="entry name" value="PyrdxlP-dep_Trfase_small"/>
</dbReference>
<dbReference type="SUPFAM" id="SSF53383">
    <property type="entry name" value="PLP-dependent transferases"/>
    <property type="match status" value="1"/>
</dbReference>
<evidence type="ECO:0000256" key="3">
    <source>
        <dbReference type="ARBA" id="ARBA00022898"/>
    </source>
</evidence>
<dbReference type="Gene3D" id="3.40.640.10">
    <property type="entry name" value="Type I PLP-dependent aspartate aminotransferase-like (Major domain)"/>
    <property type="match status" value="1"/>
</dbReference>
<evidence type="ECO:0000313" key="11">
    <source>
        <dbReference type="Proteomes" id="UP000199183"/>
    </source>
</evidence>
<dbReference type="PROSITE" id="PS00868">
    <property type="entry name" value="CYS_MET_METAB_PP"/>
    <property type="match status" value="1"/>
</dbReference>
<evidence type="ECO:0000256" key="4">
    <source>
        <dbReference type="ARBA" id="ARBA00047175"/>
    </source>
</evidence>
<dbReference type="GO" id="GO:0030170">
    <property type="term" value="F:pyridoxal phosphate binding"/>
    <property type="evidence" value="ECO:0007669"/>
    <property type="project" value="InterPro"/>
</dbReference>
<gene>
    <name evidence="10" type="ORF">SAMN04489806_1580</name>
</gene>
<dbReference type="Gene3D" id="3.90.1150.10">
    <property type="entry name" value="Aspartate Aminotransferase, domain 1"/>
    <property type="match status" value="1"/>
</dbReference>
<comment type="cofactor">
    <cofactor evidence="1 9">
        <name>pyridoxal 5'-phosphate</name>
        <dbReference type="ChEBI" id="CHEBI:597326"/>
    </cofactor>
</comment>
<dbReference type="GO" id="GO:0018826">
    <property type="term" value="F:methionine gamma-lyase activity"/>
    <property type="evidence" value="ECO:0007669"/>
    <property type="project" value="UniProtKB-EC"/>
</dbReference>
<keyword evidence="10" id="KW-0456">Lyase</keyword>
<evidence type="ECO:0000256" key="2">
    <source>
        <dbReference type="ARBA" id="ARBA00009077"/>
    </source>
</evidence>
<dbReference type="FunFam" id="3.40.640.10:FF:000046">
    <property type="entry name" value="Cystathionine gamma-lyase"/>
    <property type="match status" value="1"/>
</dbReference>
<reference evidence="10 11" key="1">
    <citation type="submission" date="2016-10" db="EMBL/GenBank/DDBJ databases">
        <authorList>
            <person name="de Groot N.N."/>
        </authorList>
    </citation>
    <scope>NUCLEOTIDE SEQUENCE [LARGE SCALE GENOMIC DNA]</scope>
    <source>
        <strain evidence="10 11">DSM 21799</strain>
    </source>
</reference>
<dbReference type="InterPro" id="IPR015424">
    <property type="entry name" value="PyrdxlP-dep_Trfase"/>
</dbReference>
<protein>
    <recommendedName>
        <fullName evidence="4">homocysteine desulfhydrase</fullName>
        <ecNumber evidence="4">4.4.1.2</ecNumber>
    </recommendedName>
    <alternativeName>
        <fullName evidence="5">Homocysteine desulfhydrase</fullName>
    </alternativeName>
</protein>
<keyword evidence="11" id="KW-1185">Reference proteome</keyword>
<evidence type="ECO:0000256" key="1">
    <source>
        <dbReference type="ARBA" id="ARBA00001933"/>
    </source>
</evidence>
<feature type="modified residue" description="N6-(pyridoxal phosphate)lysine" evidence="8">
    <location>
        <position position="219"/>
    </location>
</feature>
<dbReference type="EC" id="4.4.1.2" evidence="4"/>
<dbReference type="GO" id="GO:0005737">
    <property type="term" value="C:cytoplasm"/>
    <property type="evidence" value="ECO:0007669"/>
    <property type="project" value="TreeGrafter"/>
</dbReference>
<dbReference type="CDD" id="cd00614">
    <property type="entry name" value="CGS_like"/>
    <property type="match status" value="1"/>
</dbReference>
<proteinExistence type="inferred from homology"/>
<evidence type="ECO:0000256" key="7">
    <source>
        <dbReference type="ARBA" id="ARBA00052699"/>
    </source>
</evidence>
<evidence type="ECO:0000256" key="9">
    <source>
        <dbReference type="RuleBase" id="RU362118"/>
    </source>
</evidence>
<evidence type="ECO:0000313" key="10">
    <source>
        <dbReference type="EMBL" id="SEB71343.1"/>
    </source>
</evidence>
<dbReference type="OrthoDB" id="9780685at2"/>
<dbReference type="RefSeq" id="WP_091182333.1">
    <property type="nucleotide sequence ID" value="NZ_FNRY01000001.1"/>
</dbReference>
<organism evidence="10 11">
    <name type="scientific">Paramicrobacterium humi</name>
    <dbReference type="NCBI Taxonomy" id="640635"/>
    <lineage>
        <taxon>Bacteria</taxon>
        <taxon>Bacillati</taxon>
        <taxon>Actinomycetota</taxon>
        <taxon>Actinomycetes</taxon>
        <taxon>Micrococcales</taxon>
        <taxon>Microbacteriaceae</taxon>
        <taxon>Paramicrobacterium</taxon>
    </lineage>
</organism>
<dbReference type="Proteomes" id="UP000199183">
    <property type="component" value="Unassembled WGS sequence"/>
</dbReference>
<dbReference type="PANTHER" id="PTHR11808">
    <property type="entry name" value="TRANS-SULFURATION ENZYME FAMILY MEMBER"/>
    <property type="match status" value="1"/>
</dbReference>
<dbReference type="Pfam" id="PF01053">
    <property type="entry name" value="Cys_Met_Meta_PP"/>
    <property type="match status" value="1"/>
</dbReference>
<evidence type="ECO:0000256" key="5">
    <source>
        <dbReference type="ARBA" id="ARBA00047199"/>
    </source>
</evidence>
<dbReference type="PANTHER" id="PTHR11808:SF80">
    <property type="entry name" value="CYSTATHIONINE GAMMA-LYASE"/>
    <property type="match status" value="1"/>
</dbReference>
<sequence length="408" mass="43733">MSARVDKHKPDTLRTTSLAVHAGNERGPSGAIRTPIVMANSYALPDEPASMSWSGTEEPLYTRNSGTNQLGLQRKLAALEKGSSADDIDAVVLASGVAALHGVFFTTLRSGDHVVVGDVTYEAIYRLFTELLPEKYGIDADFVDTSDPDAVRRAMRPNTRLVHIEAIGNPTTKVTDVAAIAKIAHESGALLSVDSTFTPPPFFRPLEHGADLVVHSLTKYINGHGDAMGGAVIGRRELIQTIKDDAMVDVGGVISPFNAWLIMRGSVTLPLRLRQHLDSAMRVAAFLEQHPRVAYVAYPGLEAHPQHELAARQFGGAGFGAMMAFAVDGDAATQDRFVQNLRLITSAVSLGHDESLIVHVAGGADAGPRVQFYPAEFKRLGHLRFSIGLEDPDDIIADLDAALAATFA</sequence>
<comment type="catalytic activity">
    <reaction evidence="7">
        <text>L-methionine + H2O = methanethiol + 2-oxobutanoate + NH4(+)</text>
        <dbReference type="Rhea" id="RHEA:23800"/>
        <dbReference type="ChEBI" id="CHEBI:15377"/>
        <dbReference type="ChEBI" id="CHEBI:16007"/>
        <dbReference type="ChEBI" id="CHEBI:16763"/>
        <dbReference type="ChEBI" id="CHEBI:28938"/>
        <dbReference type="ChEBI" id="CHEBI:57844"/>
        <dbReference type="EC" id="4.4.1.11"/>
    </reaction>
    <physiologicalReaction direction="left-to-right" evidence="7">
        <dbReference type="Rhea" id="RHEA:23801"/>
    </physiologicalReaction>
</comment>
<dbReference type="GO" id="GO:0047982">
    <property type="term" value="F:homocysteine desulfhydrase activity"/>
    <property type="evidence" value="ECO:0007669"/>
    <property type="project" value="UniProtKB-EC"/>
</dbReference>
<dbReference type="AlphaFoldDB" id="A0A1H4LKV9"/>
<name>A0A1H4LKV9_9MICO</name>
<dbReference type="InterPro" id="IPR015421">
    <property type="entry name" value="PyrdxlP-dep_Trfase_major"/>
</dbReference>
<dbReference type="InterPro" id="IPR054542">
    <property type="entry name" value="Cys_met_metab_PP"/>
</dbReference>
<keyword evidence="3 8" id="KW-0663">Pyridoxal phosphate</keyword>
<evidence type="ECO:0000256" key="6">
    <source>
        <dbReference type="ARBA" id="ARBA00048780"/>
    </source>
</evidence>
<dbReference type="EMBL" id="FNRY01000001">
    <property type="protein sequence ID" value="SEB71343.1"/>
    <property type="molecule type" value="Genomic_DNA"/>
</dbReference>
<dbReference type="PIRSF" id="PIRSF001434">
    <property type="entry name" value="CGS"/>
    <property type="match status" value="1"/>
</dbReference>
<dbReference type="GO" id="GO:0019346">
    <property type="term" value="P:transsulfuration"/>
    <property type="evidence" value="ECO:0007669"/>
    <property type="project" value="InterPro"/>
</dbReference>